<evidence type="ECO:0000313" key="1">
    <source>
        <dbReference type="EMBL" id="KAG5167649.1"/>
    </source>
</evidence>
<dbReference type="AlphaFoldDB" id="A0A8H7XXT9"/>
<name>A0A8H7XXT9_PSICU</name>
<comment type="caution">
    <text evidence="1">The sequence shown here is derived from an EMBL/GenBank/DDBJ whole genome shotgun (WGS) entry which is preliminary data.</text>
</comment>
<dbReference type="PANTHER" id="PTHR32138:SF0">
    <property type="entry name" value="PHOSPHATIDYLETHANOLAMINE N-METHYLTRANSFERASE"/>
    <property type="match status" value="1"/>
</dbReference>
<gene>
    <name evidence="1" type="ORF">JR316_008001</name>
</gene>
<dbReference type="EMBL" id="JAFIQS010000007">
    <property type="protein sequence ID" value="KAG5167649.1"/>
    <property type="molecule type" value="Genomic_DNA"/>
</dbReference>
<dbReference type="OrthoDB" id="4583at2759"/>
<dbReference type="GO" id="GO:0006656">
    <property type="term" value="P:phosphatidylcholine biosynthetic process"/>
    <property type="evidence" value="ECO:0007669"/>
    <property type="project" value="TreeGrafter"/>
</dbReference>
<dbReference type="GO" id="GO:0004608">
    <property type="term" value="F:phosphatidylethanolamine N-methyltransferase activity"/>
    <property type="evidence" value="ECO:0007669"/>
    <property type="project" value="TreeGrafter"/>
</dbReference>
<sequence length="185" mass="20827">MGMWLPVHNEEWDGDVPLGFDRAPSPHRDAEKGTLTFKGNTLPWLVGRYEVRYHHDVDKPEDVNFTTVRESLKRIVPLCLDEDPSLIPLSCKPTKKLSQDGDFPLHTSDTPSNSGILEAESELDHEGRDPDDFSFWSERQAKRICSAIKQIFDVEYAPEVIVADANLTTLANRILVSKEILSSGP</sequence>
<reference evidence="1" key="1">
    <citation type="submission" date="2021-02" db="EMBL/GenBank/DDBJ databases">
        <title>Psilocybe cubensis genome.</title>
        <authorList>
            <person name="Mckernan K.J."/>
            <person name="Crawford S."/>
            <person name="Trippe A."/>
            <person name="Kane L.T."/>
            <person name="Mclaughlin S."/>
        </authorList>
    </citation>
    <scope>NUCLEOTIDE SEQUENCE [LARGE SCALE GENOMIC DNA]</scope>
    <source>
        <strain evidence="1">MGC-MH-2018</strain>
    </source>
</reference>
<organism evidence="1">
    <name type="scientific">Psilocybe cubensis</name>
    <name type="common">Psychedelic mushroom</name>
    <name type="synonym">Stropharia cubensis</name>
    <dbReference type="NCBI Taxonomy" id="181762"/>
    <lineage>
        <taxon>Eukaryota</taxon>
        <taxon>Fungi</taxon>
        <taxon>Dikarya</taxon>
        <taxon>Basidiomycota</taxon>
        <taxon>Agaricomycotina</taxon>
        <taxon>Agaricomycetes</taxon>
        <taxon>Agaricomycetidae</taxon>
        <taxon>Agaricales</taxon>
        <taxon>Agaricineae</taxon>
        <taxon>Strophariaceae</taxon>
        <taxon>Psilocybe</taxon>
    </lineage>
</organism>
<dbReference type="PANTHER" id="PTHR32138">
    <property type="entry name" value="PHOSPHATIDYLETHANOLAMINE N-METHYLTRANSFERASE"/>
    <property type="match status" value="1"/>
</dbReference>
<accession>A0A8H7XXT9</accession>
<proteinExistence type="predicted"/>
<protein>
    <submittedName>
        <fullName evidence="1">Uncharacterized protein</fullName>
    </submittedName>
</protein>